<name>A0AAV2EIU7_9ROSI</name>
<accession>A0AAV2EIU7</accession>
<organism evidence="1 2">
    <name type="scientific">Linum trigynum</name>
    <dbReference type="NCBI Taxonomy" id="586398"/>
    <lineage>
        <taxon>Eukaryota</taxon>
        <taxon>Viridiplantae</taxon>
        <taxon>Streptophyta</taxon>
        <taxon>Embryophyta</taxon>
        <taxon>Tracheophyta</taxon>
        <taxon>Spermatophyta</taxon>
        <taxon>Magnoliopsida</taxon>
        <taxon>eudicotyledons</taxon>
        <taxon>Gunneridae</taxon>
        <taxon>Pentapetalae</taxon>
        <taxon>rosids</taxon>
        <taxon>fabids</taxon>
        <taxon>Malpighiales</taxon>
        <taxon>Linaceae</taxon>
        <taxon>Linum</taxon>
    </lineage>
</organism>
<dbReference type="AlphaFoldDB" id="A0AAV2EIU7"/>
<sequence>MTDRSCPIPGGGRTQAFYEAELHDVIGGFQRSWLLSGGGESVAEFGWVDALPERDRGWRFNQMEQKAY</sequence>
<protein>
    <submittedName>
        <fullName evidence="1">Uncharacterized protein</fullName>
    </submittedName>
</protein>
<keyword evidence="2" id="KW-1185">Reference proteome</keyword>
<gene>
    <name evidence="1" type="ORF">LTRI10_LOCUS26764</name>
</gene>
<dbReference type="Proteomes" id="UP001497516">
    <property type="component" value="Chromosome 4"/>
</dbReference>
<evidence type="ECO:0000313" key="1">
    <source>
        <dbReference type="EMBL" id="CAL1385642.1"/>
    </source>
</evidence>
<reference evidence="1 2" key="1">
    <citation type="submission" date="2024-04" db="EMBL/GenBank/DDBJ databases">
        <authorList>
            <person name="Fracassetti M."/>
        </authorList>
    </citation>
    <scope>NUCLEOTIDE SEQUENCE [LARGE SCALE GENOMIC DNA]</scope>
</reference>
<proteinExistence type="predicted"/>
<evidence type="ECO:0000313" key="2">
    <source>
        <dbReference type="Proteomes" id="UP001497516"/>
    </source>
</evidence>
<dbReference type="EMBL" id="OZ034817">
    <property type="protein sequence ID" value="CAL1385642.1"/>
    <property type="molecule type" value="Genomic_DNA"/>
</dbReference>